<evidence type="ECO:0000256" key="2">
    <source>
        <dbReference type="SAM" id="MobiDB-lite"/>
    </source>
</evidence>
<feature type="region of interest" description="Disordered" evidence="2">
    <location>
        <begin position="1"/>
        <end position="32"/>
    </location>
</feature>
<gene>
    <name evidence="3" type="ORF">SteCoe_8829</name>
</gene>
<reference evidence="3 4" key="1">
    <citation type="submission" date="2016-11" db="EMBL/GenBank/DDBJ databases">
        <title>The macronuclear genome of Stentor coeruleus: a giant cell with tiny introns.</title>
        <authorList>
            <person name="Slabodnick M."/>
            <person name="Ruby J.G."/>
            <person name="Reiff S.B."/>
            <person name="Swart E.C."/>
            <person name="Gosai S."/>
            <person name="Prabakaran S."/>
            <person name="Witkowska E."/>
            <person name="Larue G.E."/>
            <person name="Fisher S."/>
            <person name="Freeman R.M."/>
            <person name="Gunawardena J."/>
            <person name="Chu W."/>
            <person name="Stover N.A."/>
            <person name="Gregory B.D."/>
            <person name="Nowacki M."/>
            <person name="Derisi J."/>
            <person name="Roy S.W."/>
            <person name="Marshall W.F."/>
            <person name="Sood P."/>
        </authorList>
    </citation>
    <scope>NUCLEOTIDE SEQUENCE [LARGE SCALE GENOMIC DNA]</scope>
    <source>
        <strain evidence="3">WM001</strain>
    </source>
</reference>
<keyword evidence="4" id="KW-1185">Reference proteome</keyword>
<comment type="caution">
    <text evidence="3">The sequence shown here is derived from an EMBL/GenBank/DDBJ whole genome shotgun (WGS) entry which is preliminary data.</text>
</comment>
<proteinExistence type="predicted"/>
<feature type="coiled-coil region" evidence="1">
    <location>
        <begin position="84"/>
        <end position="173"/>
    </location>
</feature>
<evidence type="ECO:0000256" key="1">
    <source>
        <dbReference type="SAM" id="Coils"/>
    </source>
</evidence>
<dbReference type="EMBL" id="MPUH01000134">
    <property type="protein sequence ID" value="OMJ89104.1"/>
    <property type="molecule type" value="Genomic_DNA"/>
</dbReference>
<feature type="coiled-coil region" evidence="1">
    <location>
        <begin position="403"/>
        <end position="554"/>
    </location>
</feature>
<accession>A0A1R2CJ92</accession>
<keyword evidence="1" id="KW-0175">Coiled coil</keyword>
<organism evidence="3 4">
    <name type="scientific">Stentor coeruleus</name>
    <dbReference type="NCBI Taxonomy" id="5963"/>
    <lineage>
        <taxon>Eukaryota</taxon>
        <taxon>Sar</taxon>
        <taxon>Alveolata</taxon>
        <taxon>Ciliophora</taxon>
        <taxon>Postciliodesmatophora</taxon>
        <taxon>Heterotrichea</taxon>
        <taxon>Heterotrichida</taxon>
        <taxon>Stentoridae</taxon>
        <taxon>Stentor</taxon>
    </lineage>
</organism>
<evidence type="ECO:0000313" key="3">
    <source>
        <dbReference type="EMBL" id="OMJ89104.1"/>
    </source>
</evidence>
<feature type="compositionally biased region" description="Low complexity" evidence="2">
    <location>
        <begin position="10"/>
        <end position="21"/>
    </location>
</feature>
<protein>
    <submittedName>
        <fullName evidence="3">Uncharacterized protein</fullName>
    </submittedName>
</protein>
<name>A0A1R2CJ92_9CILI</name>
<evidence type="ECO:0000313" key="4">
    <source>
        <dbReference type="Proteomes" id="UP000187209"/>
    </source>
</evidence>
<sequence length="579" mass="67702">MPGKKKPTTKTDSPPKSLTPKPDLHQNKKPAATIKEKDYSTAFTLLLHPQLEDLDLRIESRQRLLDSVSNKETHLVSKAIQKYINSMLIQTQELNQEILKLKKEKKENVNQQKLSKVYEEIYEEGKVKESIEENIIEIQEKIKKTNTEFIANREKMEEEISKHLDKHEVLKMEITLKDLDIQAVKDNIMQISSQMNIMKEMNSKFNEKIGKINEEIGPSNKRVVEATVQIENAQEVKNRISEILNIHLLNVKKSLKYYKRFKRMQKFFANKEKDLKILKDIEEKINEALDAVPNFQKEESAQNLEKILRTLVVPAKKLEKRPVAEKELEDRSQYKLHLILNDLKFKEIELKSKEKKIPIKESWVLEINERIKSNNEVFQERIGYLSKQSEFYKNQTNGLMKKSEDLNAEASKKESIIEKSKKKLAENQEKIEELTKKSQNTTGTTEELKAKITELKKSLYKPIDASVSSMSNREKQISRLLLQLDVLKQEINVRDTEIINKLREKQKVEDKYEVLKQQMQKLSSKMKSIEAEILAKINEEIEVKDKQIEVLKEMLRGSHGELKVKKAVLSNYKSKLENL</sequence>
<dbReference type="AlphaFoldDB" id="A0A1R2CJ92"/>
<dbReference type="Proteomes" id="UP000187209">
    <property type="component" value="Unassembled WGS sequence"/>
</dbReference>